<comment type="caution">
    <text evidence="7">The sequence shown here is derived from an EMBL/GenBank/DDBJ whole genome shotgun (WGS) entry which is preliminary data.</text>
</comment>
<feature type="domain" description="NFD4 C-terminal" evidence="6">
    <location>
        <begin position="51"/>
        <end position="155"/>
    </location>
</feature>
<evidence type="ECO:0000256" key="3">
    <source>
        <dbReference type="ARBA" id="ARBA00022989"/>
    </source>
</evidence>
<evidence type="ECO:0000256" key="2">
    <source>
        <dbReference type="ARBA" id="ARBA00022692"/>
    </source>
</evidence>
<keyword evidence="4 5" id="KW-0472">Membrane</keyword>
<dbReference type="Pfam" id="PF23262">
    <property type="entry name" value="NFD4_C"/>
    <property type="match status" value="1"/>
</dbReference>
<dbReference type="PANTHER" id="PTHR21576:SF133">
    <property type="entry name" value="NODULIN-LIKE DOMAIN-CONTAINING PROTEIN"/>
    <property type="match status" value="1"/>
</dbReference>
<evidence type="ECO:0000313" key="7">
    <source>
        <dbReference type="EMBL" id="MED6224032.1"/>
    </source>
</evidence>
<gene>
    <name evidence="7" type="ORF">PIB30_079853</name>
</gene>
<dbReference type="EMBL" id="JASCZI010273005">
    <property type="protein sequence ID" value="MED6224032.1"/>
    <property type="molecule type" value="Genomic_DNA"/>
</dbReference>
<feature type="transmembrane region" description="Helical" evidence="5">
    <location>
        <begin position="126"/>
        <end position="149"/>
    </location>
</feature>
<evidence type="ECO:0000256" key="1">
    <source>
        <dbReference type="ARBA" id="ARBA00004141"/>
    </source>
</evidence>
<comment type="subcellular location">
    <subcellularLocation>
        <location evidence="1">Membrane</location>
        <topology evidence="1">Multi-pass membrane protein</topology>
    </subcellularLocation>
</comment>
<evidence type="ECO:0000256" key="4">
    <source>
        <dbReference type="ARBA" id="ARBA00023136"/>
    </source>
</evidence>
<dbReference type="Gene3D" id="1.20.1250.20">
    <property type="entry name" value="MFS general substrate transporter like domains"/>
    <property type="match status" value="1"/>
</dbReference>
<dbReference type="SUPFAM" id="SSF103473">
    <property type="entry name" value="MFS general substrate transporter"/>
    <property type="match status" value="1"/>
</dbReference>
<dbReference type="InterPro" id="IPR056555">
    <property type="entry name" value="NFD4_C"/>
</dbReference>
<keyword evidence="2 5" id="KW-0812">Transmembrane</keyword>
<evidence type="ECO:0000259" key="6">
    <source>
        <dbReference type="Pfam" id="PF23262"/>
    </source>
</evidence>
<protein>
    <recommendedName>
        <fullName evidence="6">NFD4 C-terminal domain-containing protein</fullName>
    </recommendedName>
</protein>
<keyword evidence="8" id="KW-1185">Reference proteome</keyword>
<reference evidence="7 8" key="1">
    <citation type="journal article" date="2023" name="Plants (Basel)">
        <title>Bridging the Gap: Combining Genomics and Transcriptomics Approaches to Understand Stylosanthes scabra, an Orphan Legume from the Brazilian Caatinga.</title>
        <authorList>
            <person name="Ferreira-Neto J.R.C."/>
            <person name="da Silva M.D."/>
            <person name="Binneck E."/>
            <person name="de Melo N.F."/>
            <person name="da Silva R.H."/>
            <person name="de Melo A.L.T.M."/>
            <person name="Pandolfi V."/>
            <person name="Bustamante F.O."/>
            <person name="Brasileiro-Vidal A.C."/>
            <person name="Benko-Iseppon A.M."/>
        </authorList>
    </citation>
    <scope>NUCLEOTIDE SEQUENCE [LARGE SCALE GENOMIC DNA]</scope>
    <source>
        <tissue evidence="7">Leaves</tissue>
    </source>
</reference>
<evidence type="ECO:0000256" key="5">
    <source>
        <dbReference type="SAM" id="Phobius"/>
    </source>
</evidence>
<evidence type="ECO:0000313" key="8">
    <source>
        <dbReference type="Proteomes" id="UP001341840"/>
    </source>
</evidence>
<organism evidence="7 8">
    <name type="scientific">Stylosanthes scabra</name>
    <dbReference type="NCBI Taxonomy" id="79078"/>
    <lineage>
        <taxon>Eukaryota</taxon>
        <taxon>Viridiplantae</taxon>
        <taxon>Streptophyta</taxon>
        <taxon>Embryophyta</taxon>
        <taxon>Tracheophyta</taxon>
        <taxon>Spermatophyta</taxon>
        <taxon>Magnoliopsida</taxon>
        <taxon>eudicotyledons</taxon>
        <taxon>Gunneridae</taxon>
        <taxon>Pentapetalae</taxon>
        <taxon>rosids</taxon>
        <taxon>fabids</taxon>
        <taxon>Fabales</taxon>
        <taxon>Fabaceae</taxon>
        <taxon>Papilionoideae</taxon>
        <taxon>50 kb inversion clade</taxon>
        <taxon>dalbergioids sensu lato</taxon>
        <taxon>Dalbergieae</taxon>
        <taxon>Pterocarpus clade</taxon>
        <taxon>Stylosanthes</taxon>
    </lineage>
</organism>
<dbReference type="PANTHER" id="PTHR21576">
    <property type="entry name" value="UNCHARACTERIZED NODULIN-LIKE PROTEIN"/>
    <property type="match status" value="1"/>
</dbReference>
<dbReference type="Proteomes" id="UP001341840">
    <property type="component" value="Unassembled WGS sequence"/>
</dbReference>
<proteinExistence type="predicted"/>
<sequence length="167" mass="18120">MASGLATVNNIGQIGESLGYTIRETAFGTSLPVFGRCYVSDQFLHARGWGALYVGSVLVGICYGPQWSLMPTITSEIFGVGNMGSIFNTITIASPVGSYIFSVRVVGYIYDKEVSEGNKCIGTQCFILSFLIMASATVLGSLEALVLFFRTTNYYGQVVHRRIQNVL</sequence>
<keyword evidence="3 5" id="KW-1133">Transmembrane helix</keyword>
<dbReference type="InterPro" id="IPR036259">
    <property type="entry name" value="MFS_trans_sf"/>
</dbReference>
<accession>A0ABU6ZQ10</accession>
<name>A0ABU6ZQ10_9FABA</name>